<gene>
    <name evidence="9" type="primary">truA1</name>
    <name evidence="4" type="synonym">truA</name>
    <name evidence="9" type="ORF">DB43_AK00100</name>
</gene>
<dbReference type="HAMAP" id="MF_00171">
    <property type="entry name" value="TruA"/>
    <property type="match status" value="1"/>
</dbReference>
<comment type="caution">
    <text evidence="9">The sequence shown here is derived from an EMBL/GenBank/DDBJ whole genome shotgun (WGS) entry which is preliminary data.</text>
</comment>
<dbReference type="InterPro" id="IPR001406">
    <property type="entry name" value="PsdUridine_synth_TruA"/>
</dbReference>
<evidence type="ECO:0000256" key="6">
    <source>
        <dbReference type="PIRSR" id="PIRSR001430-2"/>
    </source>
</evidence>
<dbReference type="GO" id="GO:0003723">
    <property type="term" value="F:RNA binding"/>
    <property type="evidence" value="ECO:0007669"/>
    <property type="project" value="InterPro"/>
</dbReference>
<dbReference type="Pfam" id="PF01416">
    <property type="entry name" value="PseudoU_synth_1"/>
    <property type="match status" value="2"/>
</dbReference>
<dbReference type="GO" id="GO:0160147">
    <property type="term" value="F:tRNA pseudouridine(38-40) synthase activity"/>
    <property type="evidence" value="ECO:0007669"/>
    <property type="project" value="UniProtKB-EC"/>
</dbReference>
<dbReference type="PATRIC" id="fig|83552.4.peg.2493"/>
<accession>A0A0C1C545</accession>
<dbReference type="InterPro" id="IPR020095">
    <property type="entry name" value="PsdUridine_synth_TruA_C"/>
</dbReference>
<comment type="catalytic activity">
    <reaction evidence="4 7">
        <text>uridine(38/39/40) in tRNA = pseudouridine(38/39/40) in tRNA</text>
        <dbReference type="Rhea" id="RHEA:22376"/>
        <dbReference type="Rhea" id="RHEA-COMP:10085"/>
        <dbReference type="Rhea" id="RHEA-COMP:10087"/>
        <dbReference type="ChEBI" id="CHEBI:65314"/>
        <dbReference type="ChEBI" id="CHEBI:65315"/>
        <dbReference type="EC" id="5.4.99.12"/>
    </reaction>
</comment>
<dbReference type="Proteomes" id="UP000031307">
    <property type="component" value="Unassembled WGS sequence"/>
</dbReference>
<dbReference type="NCBIfam" id="TIGR00071">
    <property type="entry name" value="hisT_truA"/>
    <property type="match status" value="1"/>
</dbReference>
<dbReference type="InterPro" id="IPR020097">
    <property type="entry name" value="PsdUridine_synth_TruA_a/b_dom"/>
</dbReference>
<evidence type="ECO:0000256" key="4">
    <source>
        <dbReference type="HAMAP-Rule" id="MF_00171"/>
    </source>
</evidence>
<dbReference type="InterPro" id="IPR020103">
    <property type="entry name" value="PsdUridine_synth_cat_dom_sf"/>
</dbReference>
<dbReference type="Gene3D" id="3.30.70.580">
    <property type="entry name" value="Pseudouridine synthase I, catalytic domain, N-terminal subdomain"/>
    <property type="match status" value="1"/>
</dbReference>
<feature type="binding site" evidence="4 6">
    <location>
        <position position="123"/>
    </location>
    <ligand>
        <name>substrate</name>
    </ligand>
</feature>
<evidence type="ECO:0000259" key="8">
    <source>
        <dbReference type="Pfam" id="PF01416"/>
    </source>
</evidence>
<evidence type="ECO:0000256" key="7">
    <source>
        <dbReference type="RuleBase" id="RU003792"/>
    </source>
</evidence>
<evidence type="ECO:0000256" key="5">
    <source>
        <dbReference type="PIRSR" id="PIRSR001430-1"/>
    </source>
</evidence>
<evidence type="ECO:0000256" key="2">
    <source>
        <dbReference type="ARBA" id="ARBA00022694"/>
    </source>
</evidence>
<name>A0A0C1C545_9BACT</name>
<reference evidence="9 10" key="1">
    <citation type="journal article" date="2014" name="Mol. Biol. Evol.">
        <title>Massive expansion of Ubiquitination-related gene families within the Chlamydiae.</title>
        <authorList>
            <person name="Domman D."/>
            <person name="Collingro A."/>
            <person name="Lagkouvardos I."/>
            <person name="Gehre L."/>
            <person name="Weinmaier T."/>
            <person name="Rattei T."/>
            <person name="Subtil A."/>
            <person name="Horn M."/>
        </authorList>
    </citation>
    <scope>NUCLEOTIDE SEQUENCE [LARGE SCALE GENOMIC DNA]</scope>
    <source>
        <strain evidence="9 10">OEW1</strain>
    </source>
</reference>
<dbReference type="InterPro" id="IPR020094">
    <property type="entry name" value="TruA/RsuA/RluB/E/F_N"/>
</dbReference>
<feature type="active site" description="Nucleophile" evidence="4 5">
    <location>
        <position position="65"/>
    </location>
</feature>
<evidence type="ECO:0000256" key="3">
    <source>
        <dbReference type="ARBA" id="ARBA00023235"/>
    </source>
</evidence>
<dbReference type="EMBL" id="JSAM01000121">
    <property type="protein sequence ID" value="KIA76350.1"/>
    <property type="molecule type" value="Genomic_DNA"/>
</dbReference>
<protein>
    <recommendedName>
        <fullName evidence="4">tRNA pseudouridine synthase A</fullName>
        <ecNumber evidence="4">5.4.99.12</ecNumber>
    </recommendedName>
    <alternativeName>
        <fullName evidence="4">tRNA pseudouridine(38-40) synthase</fullName>
    </alternativeName>
    <alternativeName>
        <fullName evidence="4">tRNA pseudouridylate synthase I</fullName>
    </alternativeName>
    <alternativeName>
        <fullName evidence="4">tRNA-uridine isomerase I</fullName>
    </alternativeName>
</protein>
<feature type="domain" description="Pseudouridine synthase I TruA alpha/beta" evidence="8">
    <location>
        <begin position="22"/>
        <end position="117"/>
    </location>
</feature>
<dbReference type="Gene3D" id="3.30.70.660">
    <property type="entry name" value="Pseudouridine synthase I, catalytic domain, C-terminal subdomain"/>
    <property type="match status" value="1"/>
</dbReference>
<dbReference type="GO" id="GO:0031119">
    <property type="term" value="P:tRNA pseudouridine synthesis"/>
    <property type="evidence" value="ECO:0007669"/>
    <property type="project" value="UniProtKB-UniRule"/>
</dbReference>
<dbReference type="PANTHER" id="PTHR11142">
    <property type="entry name" value="PSEUDOURIDYLATE SYNTHASE"/>
    <property type="match status" value="1"/>
</dbReference>
<comment type="function">
    <text evidence="4">Formation of pseudouridine at positions 38, 39 and 40 in the anticodon stem and loop of transfer RNAs.</text>
</comment>
<evidence type="ECO:0000313" key="10">
    <source>
        <dbReference type="Proteomes" id="UP000031307"/>
    </source>
</evidence>
<feature type="domain" description="Pseudouridine synthase I TruA alpha/beta" evidence="8">
    <location>
        <begin position="156"/>
        <end position="260"/>
    </location>
</feature>
<comment type="similarity">
    <text evidence="1 4 7">Belongs to the tRNA pseudouridine synthase TruA family.</text>
</comment>
<organism evidence="9 10">
    <name type="scientific">Parachlamydia acanthamoebae</name>
    <dbReference type="NCBI Taxonomy" id="83552"/>
    <lineage>
        <taxon>Bacteria</taxon>
        <taxon>Pseudomonadati</taxon>
        <taxon>Chlamydiota</taxon>
        <taxon>Chlamydiia</taxon>
        <taxon>Parachlamydiales</taxon>
        <taxon>Parachlamydiaceae</taxon>
        <taxon>Parachlamydia</taxon>
    </lineage>
</organism>
<dbReference type="EC" id="5.4.99.12" evidence="4"/>
<comment type="subunit">
    <text evidence="4">Homodimer.</text>
</comment>
<dbReference type="PIRSF" id="PIRSF001430">
    <property type="entry name" value="tRNA_psdUrid_synth"/>
    <property type="match status" value="1"/>
</dbReference>
<evidence type="ECO:0000256" key="1">
    <source>
        <dbReference type="ARBA" id="ARBA00009375"/>
    </source>
</evidence>
<keyword evidence="3 4" id="KW-0413">Isomerase</keyword>
<sequence>MLSNGLPKRWVIVSYKFKITLAYDGTHYSGWQIQPNALAIQEIVEKEIGKIVRQPVRVVASGRTDAGVHARGQVAHFSTDAEIDLRRFLVSINGLLPKDIRVKDICQVPPDFHAQYSVSGKAYHYHLTLSRVQSPFSRFYAWHIRQKLDLSQLQAAAQLFVGTHDFTSFANEAHREHPQNAVRTIKRVDVIMEDEGCRLEFEGDGFLYKMVRNMVGILIEVATGYRPITDIPAIFAAKDRKKAGKAAPPHGLFLHQVNFPEGVLSFPH</sequence>
<dbReference type="CDD" id="cd02570">
    <property type="entry name" value="PseudoU_synth_EcTruA"/>
    <property type="match status" value="1"/>
</dbReference>
<keyword evidence="2 4" id="KW-0819">tRNA processing</keyword>
<dbReference type="PANTHER" id="PTHR11142:SF0">
    <property type="entry name" value="TRNA PSEUDOURIDINE SYNTHASE-LIKE 1"/>
    <property type="match status" value="1"/>
</dbReference>
<proteinExistence type="inferred from homology"/>
<evidence type="ECO:0000313" key="9">
    <source>
        <dbReference type="EMBL" id="KIA76350.1"/>
    </source>
</evidence>
<comment type="caution">
    <text evidence="4">Lacks conserved residue(s) required for the propagation of feature annotation.</text>
</comment>
<dbReference type="AlphaFoldDB" id="A0A0C1C545"/>
<dbReference type="SUPFAM" id="SSF55120">
    <property type="entry name" value="Pseudouridine synthase"/>
    <property type="match status" value="1"/>
</dbReference>
<dbReference type="FunFam" id="3.30.70.580:FF:000001">
    <property type="entry name" value="tRNA pseudouridine synthase A"/>
    <property type="match status" value="1"/>
</dbReference>